<evidence type="ECO:0000313" key="3">
    <source>
        <dbReference type="Proteomes" id="UP000663828"/>
    </source>
</evidence>
<feature type="non-terminal residue" evidence="2">
    <location>
        <position position="1"/>
    </location>
</feature>
<evidence type="ECO:0000313" key="1">
    <source>
        <dbReference type="EMBL" id="CAF1550320.1"/>
    </source>
</evidence>
<comment type="caution">
    <text evidence="2">The sequence shown here is derived from an EMBL/GenBank/DDBJ whole genome shotgun (WGS) entry which is preliminary data.</text>
</comment>
<dbReference type="Proteomes" id="UP000663852">
    <property type="component" value="Unassembled WGS sequence"/>
</dbReference>
<dbReference type="EMBL" id="CAJNOJ010001384">
    <property type="protein sequence ID" value="CAF1550320.1"/>
    <property type="molecule type" value="Genomic_DNA"/>
</dbReference>
<dbReference type="OrthoDB" id="10064970at2759"/>
<accession>A0A816FM86</accession>
<keyword evidence="3" id="KW-1185">Reference proteome</keyword>
<name>A0A816FM86_ADIRI</name>
<dbReference type="Proteomes" id="UP000663828">
    <property type="component" value="Unassembled WGS sequence"/>
</dbReference>
<sequence>STSTANLTKEVLPFRDSTFYDLVEEQCGPIVAEIMKIQDVSSVECFLEINSILDILELDSDDLIPLKKKAGIYLNDGRYMIKKGIVFKVETFLQPLRALDHQYSIDNTSRNSSNSSGVIISDDILGQFPFIRTIITYSTVIMNSKIDFTILNIILKTIFNNLISDERGYRYDNTIRQFAASIYIFGGRTRYEFIRINIPALLPSVRIIQSYIASYENRLSEGSFNYNGISDRFGLNQTVLGFCAEDCTAIIPKITYDSSSNSFIGFPPLLDANGIPVANCFTTDSFTCLENWYSTLPSAKLLNAITVQPLSSSFRNISPDILEAYGTDGSFTAANVLPRWSQIYQEFKKRGVRIIGYSSDCDSRYLLSMKAALGFFANFAFVDHADLLSIDLPSTWSWFFMPLE</sequence>
<dbReference type="AlphaFoldDB" id="A0A816FM86"/>
<gene>
    <name evidence="1" type="ORF">EDS130_LOCUS45959</name>
    <name evidence="2" type="ORF">XAT740_LOCUS57287</name>
</gene>
<reference evidence="2" key="1">
    <citation type="submission" date="2021-02" db="EMBL/GenBank/DDBJ databases">
        <authorList>
            <person name="Nowell W R."/>
        </authorList>
    </citation>
    <scope>NUCLEOTIDE SEQUENCE</scope>
</reference>
<evidence type="ECO:0000313" key="2">
    <source>
        <dbReference type="EMBL" id="CAF1663263.1"/>
    </source>
</evidence>
<dbReference type="EMBL" id="CAJNOR010011720">
    <property type="protein sequence ID" value="CAF1663263.1"/>
    <property type="molecule type" value="Genomic_DNA"/>
</dbReference>
<organism evidence="2 3">
    <name type="scientific">Adineta ricciae</name>
    <name type="common">Rotifer</name>
    <dbReference type="NCBI Taxonomy" id="249248"/>
    <lineage>
        <taxon>Eukaryota</taxon>
        <taxon>Metazoa</taxon>
        <taxon>Spiralia</taxon>
        <taxon>Gnathifera</taxon>
        <taxon>Rotifera</taxon>
        <taxon>Eurotatoria</taxon>
        <taxon>Bdelloidea</taxon>
        <taxon>Adinetida</taxon>
        <taxon>Adinetidae</taxon>
        <taxon>Adineta</taxon>
    </lineage>
</organism>
<protein>
    <submittedName>
        <fullName evidence="2">Uncharacterized protein</fullName>
    </submittedName>
</protein>
<proteinExistence type="predicted"/>